<proteinExistence type="predicted"/>
<organism evidence="1 2">
    <name type="scientific">Kribbella pittospori</name>
    <dbReference type="NCBI Taxonomy" id="722689"/>
    <lineage>
        <taxon>Bacteria</taxon>
        <taxon>Bacillati</taxon>
        <taxon>Actinomycetota</taxon>
        <taxon>Actinomycetes</taxon>
        <taxon>Propionibacteriales</taxon>
        <taxon>Kribbellaceae</taxon>
        <taxon>Kribbella</taxon>
    </lineage>
</organism>
<dbReference type="RefSeq" id="WP_131354497.1">
    <property type="nucleotide sequence ID" value="NZ_SJKB01000003.1"/>
</dbReference>
<dbReference type="Gene3D" id="3.40.50.360">
    <property type="match status" value="1"/>
</dbReference>
<gene>
    <name evidence="1" type="ORF">E0H73_13390</name>
</gene>
<dbReference type="Proteomes" id="UP000291144">
    <property type="component" value="Unassembled WGS sequence"/>
</dbReference>
<dbReference type="GO" id="GO:0010181">
    <property type="term" value="F:FMN binding"/>
    <property type="evidence" value="ECO:0007669"/>
    <property type="project" value="InterPro"/>
</dbReference>
<accession>A0A4R0KSE6</accession>
<evidence type="ECO:0008006" key="3">
    <source>
        <dbReference type="Google" id="ProtNLM"/>
    </source>
</evidence>
<evidence type="ECO:0000313" key="2">
    <source>
        <dbReference type="Proteomes" id="UP000291144"/>
    </source>
</evidence>
<comment type="caution">
    <text evidence="1">The sequence shown here is derived from an EMBL/GenBank/DDBJ whole genome shotgun (WGS) entry which is preliminary data.</text>
</comment>
<dbReference type="GO" id="GO:0009055">
    <property type="term" value="F:electron transfer activity"/>
    <property type="evidence" value="ECO:0007669"/>
    <property type="project" value="InterPro"/>
</dbReference>
<evidence type="ECO:0000313" key="1">
    <source>
        <dbReference type="EMBL" id="TCC63429.1"/>
    </source>
</evidence>
<name>A0A4R0KSE6_9ACTN</name>
<dbReference type="SUPFAM" id="SSF52218">
    <property type="entry name" value="Flavoproteins"/>
    <property type="match status" value="1"/>
</dbReference>
<keyword evidence="2" id="KW-1185">Reference proteome</keyword>
<dbReference type="AlphaFoldDB" id="A0A4R0KSE6"/>
<dbReference type="InterPro" id="IPR001226">
    <property type="entry name" value="Flavodoxin_CS"/>
</dbReference>
<dbReference type="OrthoDB" id="3253043at2"/>
<dbReference type="InterPro" id="IPR029039">
    <property type="entry name" value="Flavoprotein-like_sf"/>
</dbReference>
<dbReference type="PROSITE" id="PS00201">
    <property type="entry name" value="FLAVODOXIN"/>
    <property type="match status" value="1"/>
</dbReference>
<reference evidence="1 2" key="1">
    <citation type="submission" date="2019-02" db="EMBL/GenBank/DDBJ databases">
        <title>Kribbella capetownensis sp. nov. and Kribbella speibonae sp. nov., isolated from soil.</title>
        <authorList>
            <person name="Curtis S.M."/>
            <person name="Norton I."/>
            <person name="Everest G.J."/>
            <person name="Meyers P.R."/>
        </authorList>
    </citation>
    <scope>NUCLEOTIDE SEQUENCE [LARGE SCALE GENOMIC DNA]</scope>
    <source>
        <strain evidence="1 2">NRRL B-24813</strain>
    </source>
</reference>
<protein>
    <recommendedName>
        <fullName evidence="3">Flavodoxin</fullName>
    </recommendedName>
</protein>
<dbReference type="EMBL" id="SJKB01000003">
    <property type="protein sequence ID" value="TCC63429.1"/>
    <property type="molecule type" value="Genomic_DNA"/>
</dbReference>
<sequence length="186" mass="20218">MSEIARALVVYESMYGNTARIASAICVGLRQSIPTEMVPAYRAPAVIPGDVRLLVVGGPTHAFSMSRPSTRQDASNQHGVVMPIEVGIREWLESLTADTTSTSVRRRTRVDVATFDTRIAKVRRLPGSAARSAAKVLRRLGFRVLLGSASFFVDESTGPIREIEIERARRWGEDIGQLHAASATAA</sequence>